<dbReference type="EMBL" id="CADCXN010000088">
    <property type="protein sequence ID" value="CAA9892044.1"/>
    <property type="molecule type" value="Genomic_DNA"/>
</dbReference>
<feature type="transmembrane region" description="Helical" evidence="7">
    <location>
        <begin position="255"/>
        <end position="276"/>
    </location>
</feature>
<dbReference type="GO" id="GO:0005886">
    <property type="term" value="C:plasma membrane"/>
    <property type="evidence" value="ECO:0007669"/>
    <property type="project" value="UniProtKB-SubCell"/>
</dbReference>
<evidence type="ECO:0000313" key="10">
    <source>
        <dbReference type="Proteomes" id="UP000494216"/>
    </source>
</evidence>
<feature type="transmembrane region" description="Helical" evidence="7">
    <location>
        <begin position="285"/>
        <end position="304"/>
    </location>
</feature>
<keyword evidence="6 7" id="KW-0472">Membrane</keyword>
<comment type="caution">
    <text evidence="9">The sequence shown here is derived from an EMBL/GenBank/DDBJ whole genome shotgun (WGS) entry which is preliminary data.</text>
</comment>
<feature type="transmembrane region" description="Helical" evidence="7">
    <location>
        <begin position="20"/>
        <end position="43"/>
    </location>
</feature>
<sequence>MTNVQDITSPMTASEKRATWSLASIYALRMLGLFLIMPVLSLFAEQLEGSTPSLIGLSIGIYGISQSLLQIPFGLLSDRVGRKKIIIVGLILFFIGSVVAAVSTTIYGILAGRAIQGSGAIAAAIMALVADLTQEVHRTKAMALIGASIGVSFGVAITAGPVIAGIIGLHGIFWLIALLAVLAIVIVLFLVPGPQQSKKHRDAQLVPGQFSYVLKSADLLRLNYGIFVLHAILTASFVVLPLLMRDAGLLPAQHWQAYLPVFILSMIAVIPFVILAEKKRKMKGVFTGAIAVLITADTGLMLFHGTLPGIIGFLWLFFCGFNLLEATLPSLISKTAPGDLRGTAMGVYSTCQFMGAGIGGGVGGWCYGEFGASGVFLFCAAAGFSWLLVSLSMKPPKYWANLLISLEKLNEQDADELVSEMLKVIGVEEITVRYEDAVAYLKVDNQQLDKDRLQSVIARYVNA</sequence>
<dbReference type="SUPFAM" id="SSF103473">
    <property type="entry name" value="MFS general substrate transporter"/>
    <property type="match status" value="1"/>
</dbReference>
<dbReference type="CDD" id="cd17472">
    <property type="entry name" value="MFS_YajR_like"/>
    <property type="match status" value="1"/>
</dbReference>
<feature type="transmembrane region" description="Helical" evidence="7">
    <location>
        <begin position="55"/>
        <end position="73"/>
    </location>
</feature>
<dbReference type="InterPro" id="IPR050171">
    <property type="entry name" value="MFS_Transporters"/>
</dbReference>
<dbReference type="InterPro" id="IPR001958">
    <property type="entry name" value="Tet-R_TetA/multi-R_MdtG-like"/>
</dbReference>
<dbReference type="AlphaFoldDB" id="A0A8S0X2M4"/>
<dbReference type="Gene3D" id="3.30.70.100">
    <property type="match status" value="1"/>
</dbReference>
<evidence type="ECO:0000256" key="4">
    <source>
        <dbReference type="ARBA" id="ARBA00022692"/>
    </source>
</evidence>
<gene>
    <name evidence="9" type="primary">yajR</name>
    <name evidence="9" type="ORF">METHB2_570007</name>
</gene>
<keyword evidence="3" id="KW-1003">Cell membrane</keyword>
<dbReference type="PROSITE" id="PS50850">
    <property type="entry name" value="MFS"/>
    <property type="match status" value="1"/>
</dbReference>
<evidence type="ECO:0000256" key="1">
    <source>
        <dbReference type="ARBA" id="ARBA00004651"/>
    </source>
</evidence>
<feature type="domain" description="Major facilitator superfamily (MFS) profile" evidence="8">
    <location>
        <begin position="18"/>
        <end position="398"/>
    </location>
</feature>
<dbReference type="GO" id="GO:0022857">
    <property type="term" value="F:transmembrane transporter activity"/>
    <property type="evidence" value="ECO:0007669"/>
    <property type="project" value="InterPro"/>
</dbReference>
<keyword evidence="4 7" id="KW-0812">Transmembrane</keyword>
<evidence type="ECO:0000256" key="6">
    <source>
        <dbReference type="ARBA" id="ARBA00023136"/>
    </source>
</evidence>
<dbReference type="PANTHER" id="PTHR23517">
    <property type="entry name" value="RESISTANCE PROTEIN MDTM, PUTATIVE-RELATED-RELATED"/>
    <property type="match status" value="1"/>
</dbReference>
<dbReference type="Gene3D" id="1.20.1250.20">
    <property type="entry name" value="MFS general substrate transporter like domains"/>
    <property type="match status" value="1"/>
</dbReference>
<dbReference type="PANTHER" id="PTHR23517:SF2">
    <property type="entry name" value="MULTIDRUG RESISTANCE PROTEIN MDTH"/>
    <property type="match status" value="1"/>
</dbReference>
<protein>
    <submittedName>
        <fullName evidence="9">Inner membrane transport protein YajR</fullName>
    </submittedName>
</protein>
<dbReference type="InterPro" id="IPR011701">
    <property type="entry name" value="MFS"/>
</dbReference>
<feature type="transmembrane region" description="Helical" evidence="7">
    <location>
        <begin position="115"/>
        <end position="132"/>
    </location>
</feature>
<evidence type="ECO:0000256" key="5">
    <source>
        <dbReference type="ARBA" id="ARBA00022989"/>
    </source>
</evidence>
<evidence type="ECO:0000259" key="8">
    <source>
        <dbReference type="PROSITE" id="PS50850"/>
    </source>
</evidence>
<dbReference type="PRINTS" id="PR01035">
    <property type="entry name" value="TCRTETA"/>
</dbReference>
<evidence type="ECO:0000256" key="3">
    <source>
        <dbReference type="ARBA" id="ARBA00022475"/>
    </source>
</evidence>
<feature type="transmembrane region" description="Helical" evidence="7">
    <location>
        <begin position="222"/>
        <end position="243"/>
    </location>
</feature>
<evidence type="ECO:0000313" key="9">
    <source>
        <dbReference type="EMBL" id="CAA9892044.1"/>
    </source>
</evidence>
<dbReference type="Pfam" id="PF07690">
    <property type="entry name" value="MFS_1"/>
    <property type="match status" value="1"/>
</dbReference>
<evidence type="ECO:0000256" key="7">
    <source>
        <dbReference type="SAM" id="Phobius"/>
    </source>
</evidence>
<evidence type="ECO:0000256" key="2">
    <source>
        <dbReference type="ARBA" id="ARBA00022448"/>
    </source>
</evidence>
<comment type="subcellular location">
    <subcellularLocation>
        <location evidence="1">Cell membrane</location>
        <topology evidence="1">Multi-pass membrane protein</topology>
    </subcellularLocation>
</comment>
<feature type="transmembrane region" description="Helical" evidence="7">
    <location>
        <begin position="144"/>
        <end position="166"/>
    </location>
</feature>
<keyword evidence="5 7" id="KW-1133">Transmembrane helix</keyword>
<proteinExistence type="predicted"/>
<reference evidence="9 10" key="1">
    <citation type="submission" date="2020-02" db="EMBL/GenBank/DDBJ databases">
        <authorList>
            <person name="Hogendoorn C."/>
        </authorList>
    </citation>
    <scope>NUCLEOTIDE SEQUENCE [LARGE SCALE GENOMIC DNA]</scope>
    <source>
        <strain evidence="9">METHB21</strain>
    </source>
</reference>
<accession>A0A8S0X2M4</accession>
<dbReference type="InterPro" id="IPR036259">
    <property type="entry name" value="MFS_trans_sf"/>
</dbReference>
<feature type="transmembrane region" description="Helical" evidence="7">
    <location>
        <begin position="344"/>
        <end position="364"/>
    </location>
</feature>
<feature type="transmembrane region" description="Helical" evidence="7">
    <location>
        <begin position="370"/>
        <end position="389"/>
    </location>
</feature>
<organism evidence="9 10">
    <name type="scientific">Candidatus Methylobacter favarea</name>
    <dbReference type="NCBI Taxonomy" id="2707345"/>
    <lineage>
        <taxon>Bacteria</taxon>
        <taxon>Pseudomonadati</taxon>
        <taxon>Pseudomonadota</taxon>
        <taxon>Gammaproteobacteria</taxon>
        <taxon>Methylococcales</taxon>
        <taxon>Methylococcaceae</taxon>
        <taxon>Methylobacter</taxon>
    </lineage>
</organism>
<feature type="transmembrane region" description="Helical" evidence="7">
    <location>
        <begin position="172"/>
        <end position="191"/>
    </location>
</feature>
<feature type="transmembrane region" description="Helical" evidence="7">
    <location>
        <begin position="85"/>
        <end position="109"/>
    </location>
</feature>
<name>A0A8S0X2M4_9GAMM</name>
<dbReference type="Proteomes" id="UP000494216">
    <property type="component" value="Unassembled WGS sequence"/>
</dbReference>
<keyword evidence="2" id="KW-0813">Transport</keyword>
<dbReference type="InterPro" id="IPR020846">
    <property type="entry name" value="MFS_dom"/>
</dbReference>
<feature type="transmembrane region" description="Helical" evidence="7">
    <location>
        <begin position="310"/>
        <end position="332"/>
    </location>
</feature>
<keyword evidence="10" id="KW-1185">Reference proteome</keyword>